<name>Q55BB7_DICDI</name>
<dbReference type="KEGG" id="ddi:DDB_G0271390"/>
<organism evidence="1 2">
    <name type="scientific">Dictyostelium discoideum</name>
    <name type="common">Social amoeba</name>
    <dbReference type="NCBI Taxonomy" id="44689"/>
    <lineage>
        <taxon>Eukaryota</taxon>
        <taxon>Amoebozoa</taxon>
        <taxon>Evosea</taxon>
        <taxon>Eumycetozoa</taxon>
        <taxon>Dictyostelia</taxon>
        <taxon>Dictyosteliales</taxon>
        <taxon>Dictyosteliaceae</taxon>
        <taxon>Dictyostelium</taxon>
    </lineage>
</organism>
<dbReference type="RefSeq" id="XP_645695.1">
    <property type="nucleotide sequence ID" value="XM_640603.1"/>
</dbReference>
<protein>
    <submittedName>
        <fullName evidence="1">Uncharacterized protein</fullName>
    </submittedName>
</protein>
<accession>Q55BB7</accession>
<sequence>MKSELNEMINSLITIKSLKNLKISSVNFKHYPFDFGTYARYYDYFKDDDDLLIFANKLKEIIESYSNCFKPLFSELNTSIERIKFDCMGLLNINTFSNLLNNKSIKYLYLYGESDFIVYSTKKIKGSVELHKEHISINQYLFVNIFSSPLTSIRQYKINFKYSNELKFIFNLIFNNIFKLQLYSLIFEFDAFSLLGEFEKEFKNLINNISTQQQQQKLNNMNLKENKIKIKIKKRDRNNYDEHIQEINNFNNPYFTTVIKRKK</sequence>
<reference evidence="1 2" key="1">
    <citation type="journal article" date="2005" name="Nature">
        <title>The genome of the social amoeba Dictyostelium discoideum.</title>
        <authorList>
            <consortium name="The Dictyostelium discoideum Sequencing Consortium"/>
            <person name="Eichinger L."/>
            <person name="Pachebat J.A."/>
            <person name="Glockner G."/>
            <person name="Rajandream M.A."/>
            <person name="Sucgang R."/>
            <person name="Berriman M."/>
            <person name="Song J."/>
            <person name="Olsen R."/>
            <person name="Szafranski K."/>
            <person name="Xu Q."/>
            <person name="Tunggal B."/>
            <person name="Kummerfeld S."/>
            <person name="Madera M."/>
            <person name="Konfortov B.A."/>
            <person name="Rivero F."/>
            <person name="Bankier A.T."/>
            <person name="Lehmann R."/>
            <person name="Hamlin N."/>
            <person name="Davies R."/>
            <person name="Gaudet P."/>
            <person name="Fey P."/>
            <person name="Pilcher K."/>
            <person name="Chen G."/>
            <person name="Saunders D."/>
            <person name="Sodergren E."/>
            <person name="Davis P."/>
            <person name="Kerhornou A."/>
            <person name="Nie X."/>
            <person name="Hall N."/>
            <person name="Anjard C."/>
            <person name="Hemphill L."/>
            <person name="Bason N."/>
            <person name="Farbrother P."/>
            <person name="Desany B."/>
            <person name="Just E."/>
            <person name="Morio T."/>
            <person name="Rost R."/>
            <person name="Churcher C."/>
            <person name="Cooper J."/>
            <person name="Haydock S."/>
            <person name="van Driessche N."/>
            <person name="Cronin A."/>
            <person name="Goodhead I."/>
            <person name="Muzny D."/>
            <person name="Mourier T."/>
            <person name="Pain A."/>
            <person name="Lu M."/>
            <person name="Harper D."/>
            <person name="Lindsay R."/>
            <person name="Hauser H."/>
            <person name="James K."/>
            <person name="Quiles M."/>
            <person name="Madan Babu M."/>
            <person name="Saito T."/>
            <person name="Buchrieser C."/>
            <person name="Wardroper A."/>
            <person name="Felder M."/>
            <person name="Thangavelu M."/>
            <person name="Johnson D."/>
            <person name="Knights A."/>
            <person name="Loulseged H."/>
            <person name="Mungall K."/>
            <person name="Oliver K."/>
            <person name="Price C."/>
            <person name="Quail M.A."/>
            <person name="Urushihara H."/>
            <person name="Hernandez J."/>
            <person name="Rabbinowitsch E."/>
            <person name="Steffen D."/>
            <person name="Sanders M."/>
            <person name="Ma J."/>
            <person name="Kohara Y."/>
            <person name="Sharp S."/>
            <person name="Simmonds M."/>
            <person name="Spiegler S."/>
            <person name="Tivey A."/>
            <person name="Sugano S."/>
            <person name="White B."/>
            <person name="Walker D."/>
            <person name="Woodward J."/>
            <person name="Winckler T."/>
            <person name="Tanaka Y."/>
            <person name="Shaulsky G."/>
            <person name="Schleicher M."/>
            <person name="Weinstock G."/>
            <person name="Rosenthal A."/>
            <person name="Cox E.C."/>
            <person name="Chisholm R.L."/>
            <person name="Gibbs R."/>
            <person name="Loomis W.F."/>
            <person name="Platzer M."/>
            <person name="Kay R.R."/>
            <person name="Williams J."/>
            <person name="Dear P.H."/>
            <person name="Noegel A.A."/>
            <person name="Barrell B."/>
            <person name="Kuspa A."/>
        </authorList>
    </citation>
    <scope>NUCLEOTIDE SEQUENCE [LARGE SCALE GENOMIC DNA]</scope>
    <source>
        <strain evidence="1 2">AX4</strain>
    </source>
</reference>
<dbReference type="PANTHER" id="PTHR32423:SF24">
    <property type="entry name" value="CCZ1_INTU_HSP4 FIRST LONGIN DOMAIN-CONTAINING PROTEIN-RELATED"/>
    <property type="match status" value="1"/>
</dbReference>
<evidence type="ECO:0000313" key="2">
    <source>
        <dbReference type="Proteomes" id="UP000002195"/>
    </source>
</evidence>
<dbReference type="PaxDb" id="44689-DDB0216804"/>
<dbReference type="EMBL" id="AAFI02000006">
    <property type="protein sequence ID" value="EAL71825.1"/>
    <property type="molecule type" value="Genomic_DNA"/>
</dbReference>
<keyword evidence="2" id="KW-1185">Reference proteome</keyword>
<dbReference type="PANTHER" id="PTHR32423">
    <property type="entry name" value="SAP DOMAIN-CONTAINING PROTEIN-RELATED"/>
    <property type="match status" value="1"/>
</dbReference>
<dbReference type="eggNOG" id="ENOG502RXYI">
    <property type="taxonomic scope" value="Eukaryota"/>
</dbReference>
<proteinExistence type="predicted"/>
<comment type="caution">
    <text evidence="1">The sequence shown here is derived from an EMBL/GenBank/DDBJ whole genome shotgun (WGS) entry which is preliminary data.</text>
</comment>
<evidence type="ECO:0000313" key="1">
    <source>
        <dbReference type="EMBL" id="EAL71825.1"/>
    </source>
</evidence>
<dbReference type="AlphaFoldDB" id="Q55BB7"/>
<dbReference type="GeneID" id="8617888"/>
<dbReference type="InParanoid" id="Q55BB7"/>
<dbReference type="HOGENOM" id="CLU_1059331_0_0_1"/>
<dbReference type="VEuPathDB" id="AmoebaDB:DDB_G0271390"/>
<gene>
    <name evidence="1" type="ORF">DDB_G0271390</name>
</gene>
<dbReference type="Proteomes" id="UP000002195">
    <property type="component" value="Unassembled WGS sequence"/>
</dbReference>